<keyword evidence="8" id="KW-0456">Lyase</keyword>
<evidence type="ECO:0000259" key="7">
    <source>
        <dbReference type="Pfam" id="PF01464"/>
    </source>
</evidence>
<dbReference type="InterPro" id="IPR001638">
    <property type="entry name" value="Solute-binding_3/MltF_N"/>
</dbReference>
<evidence type="ECO:0000256" key="2">
    <source>
        <dbReference type="ARBA" id="ARBA00007734"/>
    </source>
</evidence>
<comment type="subcellular location">
    <subcellularLocation>
        <location evidence="1">Cell outer membrane</location>
        <topology evidence="1">Peripheral membrane protein</topology>
    </subcellularLocation>
</comment>
<dbReference type="InterPro" id="IPR008258">
    <property type="entry name" value="Transglycosylase_SLT_dom_1"/>
</dbReference>
<feature type="compositionally biased region" description="Polar residues" evidence="4">
    <location>
        <begin position="24"/>
        <end position="40"/>
    </location>
</feature>
<keyword evidence="3" id="KW-0998">Cell outer membrane</keyword>
<dbReference type="Pfam" id="PF01464">
    <property type="entry name" value="SLT"/>
    <property type="match status" value="1"/>
</dbReference>
<accession>A0A4Z1BPQ1</accession>
<dbReference type="PANTHER" id="PTHR37423:SF2">
    <property type="entry name" value="MEMBRANE-BOUND LYTIC MUREIN TRANSGLYCOSYLASE C"/>
    <property type="match status" value="1"/>
</dbReference>
<dbReference type="NCBIfam" id="NF008112">
    <property type="entry name" value="PRK10859.1"/>
    <property type="match status" value="1"/>
</dbReference>
<dbReference type="GO" id="GO:0008933">
    <property type="term" value="F:peptidoglycan lytic transglycosylase activity"/>
    <property type="evidence" value="ECO:0007669"/>
    <property type="project" value="InterPro"/>
</dbReference>
<evidence type="ECO:0000259" key="6">
    <source>
        <dbReference type="Pfam" id="PF00497"/>
    </source>
</evidence>
<evidence type="ECO:0000256" key="4">
    <source>
        <dbReference type="SAM" id="MobiDB-lite"/>
    </source>
</evidence>
<dbReference type="AlphaFoldDB" id="A0A4Z1BPQ1"/>
<dbReference type="InterPro" id="IPR023346">
    <property type="entry name" value="Lysozyme-like_dom_sf"/>
</dbReference>
<dbReference type="Proteomes" id="UP000298325">
    <property type="component" value="Unassembled WGS sequence"/>
</dbReference>
<dbReference type="InterPro" id="IPR000189">
    <property type="entry name" value="Transglyc_AS"/>
</dbReference>
<comment type="similarity">
    <text evidence="2">Belongs to the transglycosylase Slt family.</text>
</comment>
<dbReference type="CDD" id="cd13403">
    <property type="entry name" value="MLTF-like"/>
    <property type="match status" value="1"/>
</dbReference>
<feature type="domain" description="Transglycosylase SLT" evidence="7">
    <location>
        <begin position="304"/>
        <end position="415"/>
    </location>
</feature>
<evidence type="ECO:0000256" key="5">
    <source>
        <dbReference type="SAM" id="SignalP"/>
    </source>
</evidence>
<dbReference type="Gene3D" id="3.40.190.10">
    <property type="entry name" value="Periplasmic binding protein-like II"/>
    <property type="match status" value="2"/>
</dbReference>
<organism evidence="8 9">
    <name type="scientific">Marinobacter confluentis</name>
    <dbReference type="NCBI Taxonomy" id="1697557"/>
    <lineage>
        <taxon>Bacteria</taxon>
        <taxon>Pseudomonadati</taxon>
        <taxon>Pseudomonadota</taxon>
        <taxon>Gammaproteobacteria</taxon>
        <taxon>Pseudomonadales</taxon>
        <taxon>Marinobacteraceae</taxon>
        <taxon>Marinobacter</taxon>
    </lineage>
</organism>
<dbReference type="PANTHER" id="PTHR37423">
    <property type="entry name" value="SOLUBLE LYTIC MUREIN TRANSGLYCOSYLASE-RELATED"/>
    <property type="match status" value="1"/>
</dbReference>
<dbReference type="Pfam" id="PF00497">
    <property type="entry name" value="SBP_bac_3"/>
    <property type="match status" value="1"/>
</dbReference>
<feature type="signal peptide" evidence="5">
    <location>
        <begin position="1"/>
        <end position="26"/>
    </location>
</feature>
<dbReference type="PROSITE" id="PS51257">
    <property type="entry name" value="PROKAR_LIPOPROTEIN"/>
    <property type="match status" value="1"/>
</dbReference>
<name>A0A4Z1BPQ1_9GAMM</name>
<reference evidence="8 9" key="1">
    <citation type="submission" date="2019-04" db="EMBL/GenBank/DDBJ databases">
        <authorList>
            <person name="Park S."/>
            <person name="Yoon J.-H."/>
        </authorList>
    </citation>
    <scope>NUCLEOTIDE SEQUENCE [LARGE SCALE GENOMIC DNA]</scope>
    <source>
        <strain evidence="8 9">HJM-18</strain>
    </source>
</reference>
<keyword evidence="3" id="KW-0472">Membrane</keyword>
<evidence type="ECO:0000313" key="8">
    <source>
        <dbReference type="EMBL" id="TGN38971.1"/>
    </source>
</evidence>
<dbReference type="SUPFAM" id="SSF53955">
    <property type="entry name" value="Lysozyme-like"/>
    <property type="match status" value="1"/>
</dbReference>
<feature type="chain" id="PRO_5021308069" evidence="5">
    <location>
        <begin position="27"/>
        <end position="467"/>
    </location>
</feature>
<sequence>MTHVIRRGFYVSLLPLALAFSGCSQQEPENNNADSSSPEENVSKLASPEESGILKVATRNGSTTYYLDRHENPIGPEFSLISKFAENKGWSVEWTMYDSTAQVLEALESGQTHLAAAGLTHLPSRTERFTRGPAHTEITEQLVCHRELRPMPRLPENMAGVEIRVTAESSYVETLKGLASQHEGITFSEDDELTTEILLSEVAERDLDCTVADSNIVQVMRRHFPHLEVAMNLSDGKNLGWYSPETFASVADTAHEWMNSQEGDEAIGEMETRYYSYIGEFDFVDLRALNRRIDDRLPDFKDQFVEAEQSTGMPADLLAALSYQESHWDPDAVSPTGVRGIMMLTRNTAESLGVTNRLDPIAAIDGGARYLADRHRRLPETIPEPDRTFLALASYNIGRGHLLDARQLARDLGKNPDSWEDMKEVLPLKADKRYYPSTRYGYARGYEPVHYVQRIRNYRDVIQGAFE</sequence>
<evidence type="ECO:0000313" key="9">
    <source>
        <dbReference type="Proteomes" id="UP000298325"/>
    </source>
</evidence>
<dbReference type="Gene3D" id="1.10.530.10">
    <property type="match status" value="1"/>
</dbReference>
<feature type="domain" description="Solute-binding protein family 3/N-terminal" evidence="6">
    <location>
        <begin position="54"/>
        <end position="148"/>
    </location>
</feature>
<protein>
    <submittedName>
        <fullName evidence="8">Membrane-bound lytic murein transglycosylase MltF</fullName>
        <ecNumber evidence="8">4.2.2.-</ecNumber>
    </submittedName>
</protein>
<gene>
    <name evidence="8" type="primary">mltF</name>
    <name evidence="8" type="ORF">E5Q11_14680</name>
</gene>
<dbReference type="GO" id="GO:0009279">
    <property type="term" value="C:cell outer membrane"/>
    <property type="evidence" value="ECO:0007669"/>
    <property type="project" value="UniProtKB-SubCell"/>
</dbReference>
<evidence type="ECO:0000256" key="1">
    <source>
        <dbReference type="ARBA" id="ARBA00004339"/>
    </source>
</evidence>
<dbReference type="GO" id="GO:0000270">
    <property type="term" value="P:peptidoglycan metabolic process"/>
    <property type="evidence" value="ECO:0007669"/>
    <property type="project" value="InterPro"/>
</dbReference>
<dbReference type="CDD" id="cd01009">
    <property type="entry name" value="PBP2_YfhD_N"/>
    <property type="match status" value="1"/>
</dbReference>
<comment type="caution">
    <text evidence="8">The sequence shown here is derived from an EMBL/GenBank/DDBJ whole genome shotgun (WGS) entry which is preliminary data.</text>
</comment>
<dbReference type="RefSeq" id="WP_135804196.1">
    <property type="nucleotide sequence ID" value="NZ_SRPF01000004.1"/>
</dbReference>
<dbReference type="EMBL" id="SRPF01000004">
    <property type="protein sequence ID" value="TGN38971.1"/>
    <property type="molecule type" value="Genomic_DNA"/>
</dbReference>
<dbReference type="EC" id="4.2.2.-" evidence="8"/>
<keyword evidence="5" id="KW-0732">Signal</keyword>
<dbReference type="OrthoDB" id="9815002at2"/>
<evidence type="ECO:0000256" key="3">
    <source>
        <dbReference type="ARBA" id="ARBA00023237"/>
    </source>
</evidence>
<keyword evidence="9" id="KW-1185">Reference proteome</keyword>
<dbReference type="PROSITE" id="PS00922">
    <property type="entry name" value="TRANSGLYCOSYLASE"/>
    <property type="match status" value="1"/>
</dbReference>
<dbReference type="SUPFAM" id="SSF53850">
    <property type="entry name" value="Periplasmic binding protein-like II"/>
    <property type="match status" value="1"/>
</dbReference>
<proteinExistence type="inferred from homology"/>
<feature type="region of interest" description="Disordered" evidence="4">
    <location>
        <begin position="24"/>
        <end position="50"/>
    </location>
</feature>